<name>A0A0M3JZP0_ANISI</name>
<evidence type="ECO:0000313" key="3">
    <source>
        <dbReference type="Proteomes" id="UP000267096"/>
    </source>
</evidence>
<feature type="compositionally biased region" description="Polar residues" evidence="1">
    <location>
        <begin position="66"/>
        <end position="78"/>
    </location>
</feature>
<feature type="compositionally biased region" description="Low complexity" evidence="1">
    <location>
        <begin position="18"/>
        <end position="28"/>
    </location>
</feature>
<sequence>MADQFEEVESICEAAIASTSSTSTVNVTKAGGMKRRLSSWVDGVDDQPEESFKEKEKQGEEPANADVSSPLSPQSMQKSETDSFSERRSSAEEQVKSPTSSITDLKRLSASSTQDALSNTLRTKIREETKSKINQKRESIQLTKRLQRSKSQVIDDEPLSDIDQDSLDAQIEQSLQLGSKFVQDKEDNRLPSATVQYDFLTATYKDENADEESDAAVFYGRARPQCRNDLEKFHTLCTSYDKRNAPASTDAENGLPRLHCTGSALEAIYST</sequence>
<evidence type="ECO:0000313" key="4">
    <source>
        <dbReference type="WBParaSite" id="ASIM_0001398601-mRNA-1"/>
    </source>
</evidence>
<dbReference type="EMBL" id="UYRR01031386">
    <property type="protein sequence ID" value="VDK49647.1"/>
    <property type="molecule type" value="Genomic_DNA"/>
</dbReference>
<gene>
    <name evidence="2" type="ORF">ASIM_LOCUS13414</name>
</gene>
<reference evidence="2 3" key="2">
    <citation type="submission" date="2018-11" db="EMBL/GenBank/DDBJ databases">
        <authorList>
            <consortium name="Pathogen Informatics"/>
        </authorList>
    </citation>
    <scope>NUCLEOTIDE SEQUENCE [LARGE SCALE GENOMIC DNA]</scope>
</reference>
<accession>A0A0M3JZP0</accession>
<feature type="compositionally biased region" description="Basic and acidic residues" evidence="1">
    <location>
        <begin position="79"/>
        <end position="95"/>
    </location>
</feature>
<feature type="region of interest" description="Disordered" evidence="1">
    <location>
        <begin position="18"/>
        <end position="130"/>
    </location>
</feature>
<reference evidence="4" key="1">
    <citation type="submission" date="2017-02" db="UniProtKB">
        <authorList>
            <consortium name="WormBaseParasite"/>
        </authorList>
    </citation>
    <scope>IDENTIFICATION</scope>
</reference>
<dbReference type="AlphaFoldDB" id="A0A0M3JZP0"/>
<dbReference type="WBParaSite" id="ASIM_0001398601-mRNA-1">
    <property type="protein sequence ID" value="ASIM_0001398601-mRNA-1"/>
    <property type="gene ID" value="ASIM_0001398601"/>
</dbReference>
<organism evidence="4">
    <name type="scientific">Anisakis simplex</name>
    <name type="common">Herring worm</name>
    <dbReference type="NCBI Taxonomy" id="6269"/>
    <lineage>
        <taxon>Eukaryota</taxon>
        <taxon>Metazoa</taxon>
        <taxon>Ecdysozoa</taxon>
        <taxon>Nematoda</taxon>
        <taxon>Chromadorea</taxon>
        <taxon>Rhabditida</taxon>
        <taxon>Spirurina</taxon>
        <taxon>Ascaridomorpha</taxon>
        <taxon>Ascaridoidea</taxon>
        <taxon>Anisakidae</taxon>
        <taxon>Anisakis</taxon>
        <taxon>Anisakis simplex complex</taxon>
    </lineage>
</organism>
<evidence type="ECO:0000313" key="2">
    <source>
        <dbReference type="EMBL" id="VDK49647.1"/>
    </source>
</evidence>
<protein>
    <submittedName>
        <fullName evidence="4">PAX3-and PAX7-binding protein 1</fullName>
    </submittedName>
</protein>
<proteinExistence type="predicted"/>
<evidence type="ECO:0000256" key="1">
    <source>
        <dbReference type="SAM" id="MobiDB-lite"/>
    </source>
</evidence>
<feature type="compositionally biased region" description="Basic and acidic residues" evidence="1">
    <location>
        <begin position="50"/>
        <end position="60"/>
    </location>
</feature>
<keyword evidence="3" id="KW-1185">Reference proteome</keyword>
<dbReference type="Proteomes" id="UP000267096">
    <property type="component" value="Unassembled WGS sequence"/>
</dbReference>
<feature type="compositionally biased region" description="Polar residues" evidence="1">
    <location>
        <begin position="96"/>
        <end position="122"/>
    </location>
</feature>